<evidence type="ECO:0000313" key="3">
    <source>
        <dbReference type="EMBL" id="KAK9000581.1"/>
    </source>
</evidence>
<feature type="region of interest" description="Disordered" evidence="1">
    <location>
        <begin position="204"/>
        <end position="235"/>
    </location>
</feature>
<dbReference type="Proteomes" id="UP001396334">
    <property type="component" value="Unassembled WGS sequence"/>
</dbReference>
<gene>
    <name evidence="3" type="ORF">V6N11_081072</name>
</gene>
<feature type="domain" description="Transposase MuDR plant" evidence="2">
    <location>
        <begin position="263"/>
        <end position="298"/>
    </location>
</feature>
<sequence length="343" mass="37398">MLGYDNESYIGLIKHLCSEGEINIYAGHGLELDNANVGVEDIDVNDSGFNVEEVEVDDGPNVSPGPTVAHGPTVVDVEPTGVGGPSADAEPTGVAGPSTESPMEPPASQAGPSVAAKQTCVSGPTSVDGSTRLETDNVEVGEEDINEGRANDDDEESGDNSDLSYKAESESDSEYLRGKVWVTDDEDEELTQFFEKARRFKERRAAGTVGDEDLRQNEDPTGTFHGTEEREEGNAQDTDYLVSDDVGSYETDSDGEVVCKKTNRFDYKYTKNEKDRIRAKCKGVGCPFMIYLGKGTDDMMALGKEEIKVELTKNVCSRVRKWAVNHIRGVLRSLIVYMIMCLH</sequence>
<feature type="region of interest" description="Disordered" evidence="1">
    <location>
        <begin position="75"/>
        <end position="174"/>
    </location>
</feature>
<evidence type="ECO:0000313" key="4">
    <source>
        <dbReference type="Proteomes" id="UP001396334"/>
    </source>
</evidence>
<feature type="compositionally biased region" description="Acidic residues" evidence="1">
    <location>
        <begin position="136"/>
        <end position="145"/>
    </location>
</feature>
<reference evidence="3 4" key="1">
    <citation type="journal article" date="2024" name="G3 (Bethesda)">
        <title>Genome assembly of Hibiscus sabdariffa L. provides insights into metabolisms of medicinal natural products.</title>
        <authorList>
            <person name="Kim T."/>
        </authorList>
    </citation>
    <scope>NUCLEOTIDE SEQUENCE [LARGE SCALE GENOMIC DNA]</scope>
    <source>
        <strain evidence="3">TK-2024</strain>
        <tissue evidence="3">Old leaves</tissue>
    </source>
</reference>
<evidence type="ECO:0000259" key="2">
    <source>
        <dbReference type="Pfam" id="PF03108"/>
    </source>
</evidence>
<dbReference type="Pfam" id="PF03108">
    <property type="entry name" value="DBD_Tnp_Mut"/>
    <property type="match status" value="1"/>
</dbReference>
<evidence type="ECO:0000256" key="1">
    <source>
        <dbReference type="SAM" id="MobiDB-lite"/>
    </source>
</evidence>
<keyword evidence="4" id="KW-1185">Reference proteome</keyword>
<organism evidence="3 4">
    <name type="scientific">Hibiscus sabdariffa</name>
    <name type="common">roselle</name>
    <dbReference type="NCBI Taxonomy" id="183260"/>
    <lineage>
        <taxon>Eukaryota</taxon>
        <taxon>Viridiplantae</taxon>
        <taxon>Streptophyta</taxon>
        <taxon>Embryophyta</taxon>
        <taxon>Tracheophyta</taxon>
        <taxon>Spermatophyta</taxon>
        <taxon>Magnoliopsida</taxon>
        <taxon>eudicotyledons</taxon>
        <taxon>Gunneridae</taxon>
        <taxon>Pentapetalae</taxon>
        <taxon>rosids</taxon>
        <taxon>malvids</taxon>
        <taxon>Malvales</taxon>
        <taxon>Malvaceae</taxon>
        <taxon>Malvoideae</taxon>
        <taxon>Hibiscus</taxon>
    </lineage>
</organism>
<protein>
    <recommendedName>
        <fullName evidence="2">Transposase MuDR plant domain-containing protein</fullName>
    </recommendedName>
</protein>
<feature type="compositionally biased region" description="Polar residues" evidence="1">
    <location>
        <begin position="119"/>
        <end position="129"/>
    </location>
</feature>
<name>A0ABR2QIT0_9ROSI</name>
<accession>A0ABR2QIT0</accession>
<dbReference type="EMBL" id="JBBPBN010000037">
    <property type="protein sequence ID" value="KAK9000581.1"/>
    <property type="molecule type" value="Genomic_DNA"/>
</dbReference>
<proteinExistence type="predicted"/>
<feature type="compositionally biased region" description="Basic and acidic residues" evidence="1">
    <location>
        <begin position="165"/>
        <end position="174"/>
    </location>
</feature>
<comment type="caution">
    <text evidence="3">The sequence shown here is derived from an EMBL/GenBank/DDBJ whole genome shotgun (WGS) entry which is preliminary data.</text>
</comment>
<dbReference type="InterPro" id="IPR004332">
    <property type="entry name" value="Transposase_MuDR"/>
</dbReference>